<sequence>MGKHSKHRQLKTLKKLPSDSDPCKQRKAILKVFRKHQDTLACTSISNTRKDSDTRHRKKRRGEVKSTDTSVGTVEANKMDTRTAQRTRHRRTRGRSKSADHSQRKVDRQEKAEFKRRTRALNDATERAKMERSALKDVNQGNNVALITRSRLTQKIGIFNKGKRSEAIHREGIHISKETHAKAEEDMRKILDLSDAELSKPVRLQDLEYSPAQNRYQNMPQSPGPSLNPLYTPVINQVKTSTPASVVMSSAMDIEPITPASTSKEPIMLPEKPSFSKISANLLSSLQPEKIFIGRRYFNEIQQELCQLMRKQHSFLVHAEKGKIKTPDSAKVTAKHQTSEERPEVSSSAVSQLFAVKQHVSYESQKNVPTENGQEEAPMEVDGMQPANQKSRYINHRQEEDKFCLANQHIQIPVHPAQQPSAPASPVFFPSWHTYADLHPQAPHPQLCVEPGYVEQGYRSMDIIDYLDYQLPNGNTLLNYQQDSRAQGSLVHQGFRSEYKGQEVRSDSPPWLQHQHRLPWKPVEDTPSPRLYPMKLY</sequence>
<evidence type="ECO:0000313" key="3">
    <source>
        <dbReference type="RefSeq" id="XP_019643696.1"/>
    </source>
</evidence>
<dbReference type="KEGG" id="bbel:109484766"/>
<protein>
    <submittedName>
        <fullName evidence="3">Uncharacterized protein LOC109484766</fullName>
    </submittedName>
</protein>
<feature type="region of interest" description="Disordered" evidence="1">
    <location>
        <begin position="327"/>
        <end position="347"/>
    </location>
</feature>
<dbReference type="RefSeq" id="XP_019643696.1">
    <property type="nucleotide sequence ID" value="XM_019788137.1"/>
</dbReference>
<feature type="compositionally biased region" description="Basic and acidic residues" evidence="1">
    <location>
        <begin position="97"/>
        <end position="114"/>
    </location>
</feature>
<dbReference type="GeneID" id="109484766"/>
<feature type="region of interest" description="Disordered" evidence="1">
    <location>
        <begin position="1"/>
        <end position="114"/>
    </location>
</feature>
<feature type="compositionally biased region" description="Basic residues" evidence="1">
    <location>
        <begin position="1"/>
        <end position="14"/>
    </location>
</feature>
<dbReference type="AlphaFoldDB" id="A0A6P5ANV1"/>
<name>A0A6P5ANV1_BRABE</name>
<evidence type="ECO:0000313" key="2">
    <source>
        <dbReference type="Proteomes" id="UP000515135"/>
    </source>
</evidence>
<dbReference type="OrthoDB" id="6135948at2759"/>
<reference evidence="3" key="1">
    <citation type="submission" date="2025-08" db="UniProtKB">
        <authorList>
            <consortium name="RefSeq"/>
        </authorList>
    </citation>
    <scope>IDENTIFICATION</scope>
    <source>
        <tissue evidence="3">Gonad</tissue>
    </source>
</reference>
<dbReference type="Proteomes" id="UP000515135">
    <property type="component" value="Unplaced"/>
</dbReference>
<accession>A0A6P5ANV1</accession>
<feature type="compositionally biased region" description="Basic residues" evidence="1">
    <location>
        <begin position="85"/>
        <end position="96"/>
    </location>
</feature>
<evidence type="ECO:0000256" key="1">
    <source>
        <dbReference type="SAM" id="MobiDB-lite"/>
    </source>
</evidence>
<keyword evidence="2" id="KW-1185">Reference proteome</keyword>
<gene>
    <name evidence="3" type="primary">LOC109484766</name>
</gene>
<feature type="compositionally biased region" description="Basic residues" evidence="1">
    <location>
        <begin position="25"/>
        <end position="34"/>
    </location>
</feature>
<organism evidence="2 3">
    <name type="scientific">Branchiostoma belcheri</name>
    <name type="common">Amphioxus</name>
    <dbReference type="NCBI Taxonomy" id="7741"/>
    <lineage>
        <taxon>Eukaryota</taxon>
        <taxon>Metazoa</taxon>
        <taxon>Chordata</taxon>
        <taxon>Cephalochordata</taxon>
        <taxon>Leptocardii</taxon>
        <taxon>Amphioxiformes</taxon>
        <taxon>Branchiostomatidae</taxon>
        <taxon>Branchiostoma</taxon>
    </lineage>
</organism>
<proteinExistence type="predicted"/>